<dbReference type="PANTHER" id="PTHR33602:SF1">
    <property type="entry name" value="REGULATORY PROTEIN RECX FAMILY PROTEIN"/>
    <property type="match status" value="1"/>
</dbReference>
<dbReference type="InterPro" id="IPR053924">
    <property type="entry name" value="RecX_HTH_2nd"/>
</dbReference>
<dbReference type="PANTHER" id="PTHR33602">
    <property type="entry name" value="REGULATORY PROTEIN RECX FAMILY PROTEIN"/>
    <property type="match status" value="1"/>
</dbReference>
<dbReference type="Proteomes" id="UP000321440">
    <property type="component" value="Unassembled WGS sequence"/>
</dbReference>
<dbReference type="HAMAP" id="MF_01114">
    <property type="entry name" value="RecX"/>
    <property type="match status" value="1"/>
</dbReference>
<evidence type="ECO:0000256" key="3">
    <source>
        <dbReference type="ARBA" id="ARBA00018111"/>
    </source>
</evidence>
<evidence type="ECO:0000259" key="8">
    <source>
        <dbReference type="Pfam" id="PF21982"/>
    </source>
</evidence>
<evidence type="ECO:0000313" key="9">
    <source>
        <dbReference type="EMBL" id="GEN46803.1"/>
    </source>
</evidence>
<sequence>MKKISKITKQKKNQQRYNVFYEKQGQDEFAFGIHEDLLVRFGLRKGLELSSEEVQNIEQQDAMYRYYTLTLNYLSYRMRAKSEIIEYLQKKEATEQDIAYVIERLQAEKLLDDVAFAEAYVRTKMNTSTNGPNKIRQELYQKKLTEQEVEQGLSHYTKEIEIDKLVKLIDKKVNASRKKSFKEHLNSLKQSLIQKGFTHDAIEIALQSIELSVDEDEEYEALKYQGEKAWRKFERKHEGFQLQQKVKASLFQKAFPAELIEQFINEKSMEEEV</sequence>
<dbReference type="Pfam" id="PF21982">
    <property type="entry name" value="RecX_HTH1"/>
    <property type="match status" value="1"/>
</dbReference>
<dbReference type="GO" id="GO:0006282">
    <property type="term" value="P:regulation of DNA repair"/>
    <property type="evidence" value="ECO:0007669"/>
    <property type="project" value="UniProtKB-UniRule"/>
</dbReference>
<evidence type="ECO:0000256" key="5">
    <source>
        <dbReference type="HAMAP-Rule" id="MF_01114"/>
    </source>
</evidence>
<accession>A0A511W9P3</accession>
<comment type="subcellular location">
    <subcellularLocation>
        <location evidence="1 5">Cytoplasm</location>
    </subcellularLocation>
</comment>
<proteinExistence type="inferred from homology"/>
<dbReference type="InterPro" id="IPR053925">
    <property type="entry name" value="RecX_HTH_3rd"/>
</dbReference>
<comment type="similarity">
    <text evidence="2 5">Belongs to the RecX family.</text>
</comment>
<dbReference type="Gene3D" id="1.10.10.10">
    <property type="entry name" value="Winged helix-like DNA-binding domain superfamily/Winged helix DNA-binding domain"/>
    <property type="match status" value="4"/>
</dbReference>
<dbReference type="Pfam" id="PF02631">
    <property type="entry name" value="RecX_HTH2"/>
    <property type="match status" value="1"/>
</dbReference>
<dbReference type="RefSeq" id="WP_146817950.1">
    <property type="nucleotide sequence ID" value="NZ_BJYA01000019.1"/>
</dbReference>
<evidence type="ECO:0000256" key="2">
    <source>
        <dbReference type="ARBA" id="ARBA00009695"/>
    </source>
</evidence>
<dbReference type="InterPro" id="IPR036388">
    <property type="entry name" value="WH-like_DNA-bd_sf"/>
</dbReference>
<evidence type="ECO:0000256" key="4">
    <source>
        <dbReference type="ARBA" id="ARBA00022490"/>
    </source>
</evidence>
<dbReference type="AlphaFoldDB" id="A0A511W9P3"/>
<gene>
    <name evidence="5 9" type="primary">recX</name>
    <name evidence="9" type="ORF">AHA02nite_25790</name>
</gene>
<feature type="domain" description="RecX third three-helical" evidence="7">
    <location>
        <begin position="216"/>
        <end position="264"/>
    </location>
</feature>
<evidence type="ECO:0000259" key="7">
    <source>
        <dbReference type="Pfam" id="PF21981"/>
    </source>
</evidence>
<dbReference type="Pfam" id="PF21981">
    <property type="entry name" value="RecX_HTH3"/>
    <property type="match status" value="1"/>
</dbReference>
<comment type="function">
    <text evidence="5">Modulates RecA activity.</text>
</comment>
<dbReference type="InterPro" id="IPR053926">
    <property type="entry name" value="RecX_HTH_1st"/>
</dbReference>
<reference evidence="9 10" key="1">
    <citation type="submission" date="2019-07" db="EMBL/GenBank/DDBJ databases">
        <title>Whole genome shotgun sequence of Alkalibacillus haloalkaliphilus NBRC 103110.</title>
        <authorList>
            <person name="Hosoyama A."/>
            <person name="Uohara A."/>
            <person name="Ohji S."/>
            <person name="Ichikawa N."/>
        </authorList>
    </citation>
    <scope>NUCLEOTIDE SEQUENCE [LARGE SCALE GENOMIC DNA]</scope>
    <source>
        <strain evidence="9 10">NBRC 103110</strain>
    </source>
</reference>
<evidence type="ECO:0000259" key="6">
    <source>
        <dbReference type="Pfam" id="PF02631"/>
    </source>
</evidence>
<dbReference type="GO" id="GO:0005737">
    <property type="term" value="C:cytoplasm"/>
    <property type="evidence" value="ECO:0007669"/>
    <property type="project" value="UniProtKB-SubCell"/>
</dbReference>
<feature type="domain" description="RecX second three-helical" evidence="6">
    <location>
        <begin position="112"/>
        <end position="153"/>
    </location>
</feature>
<evidence type="ECO:0000313" key="10">
    <source>
        <dbReference type="Proteomes" id="UP000321440"/>
    </source>
</evidence>
<protein>
    <recommendedName>
        <fullName evidence="3 5">Regulatory protein RecX</fullName>
    </recommendedName>
</protein>
<keyword evidence="4 5" id="KW-0963">Cytoplasm</keyword>
<evidence type="ECO:0000256" key="1">
    <source>
        <dbReference type="ARBA" id="ARBA00004496"/>
    </source>
</evidence>
<dbReference type="OrthoDB" id="5421057at2"/>
<dbReference type="EMBL" id="BJYA01000019">
    <property type="protein sequence ID" value="GEN46803.1"/>
    <property type="molecule type" value="Genomic_DNA"/>
</dbReference>
<feature type="domain" description="RecX first three-helical" evidence="8">
    <location>
        <begin position="68"/>
        <end position="105"/>
    </location>
</feature>
<organism evidence="9 10">
    <name type="scientific">Alkalibacillus haloalkaliphilus</name>
    <dbReference type="NCBI Taxonomy" id="94136"/>
    <lineage>
        <taxon>Bacteria</taxon>
        <taxon>Bacillati</taxon>
        <taxon>Bacillota</taxon>
        <taxon>Bacilli</taxon>
        <taxon>Bacillales</taxon>
        <taxon>Bacillaceae</taxon>
        <taxon>Alkalibacillus</taxon>
    </lineage>
</organism>
<dbReference type="NCBIfam" id="NF010733">
    <property type="entry name" value="PRK14135.1"/>
    <property type="match status" value="1"/>
</dbReference>
<name>A0A511W9P3_9BACI</name>
<keyword evidence="10" id="KW-1185">Reference proteome</keyword>
<comment type="caution">
    <text evidence="9">The sequence shown here is derived from an EMBL/GenBank/DDBJ whole genome shotgun (WGS) entry which is preliminary data.</text>
</comment>
<dbReference type="InterPro" id="IPR003783">
    <property type="entry name" value="Regulatory_RecX"/>
</dbReference>